<dbReference type="AlphaFoldDB" id="A0A2V5HFE1"/>
<keyword evidence="1" id="KW-1133">Transmembrane helix</keyword>
<evidence type="ECO:0000313" key="3">
    <source>
        <dbReference type="Proteomes" id="UP000249829"/>
    </source>
</evidence>
<sequence>MNQSIHDIYYLVFSPVGYFPQPVIIRGFFRDRIRAREGELLVRLHGITWDYNHYNRFLPVSLIWMGDRLPEPILICLFDCLSCLLRTLCALLCFCSSSSLLRLLCCPPYLFLLFLLTLTSSLSFLLLPRSSSSPLLYLPFPV</sequence>
<evidence type="ECO:0000256" key="1">
    <source>
        <dbReference type="SAM" id="Phobius"/>
    </source>
</evidence>
<keyword evidence="1" id="KW-0812">Transmembrane</keyword>
<keyword evidence="1" id="KW-0472">Membrane</keyword>
<name>A0A2V5HFE1_ASPV1</name>
<evidence type="ECO:0000313" key="2">
    <source>
        <dbReference type="EMBL" id="PYI20544.1"/>
    </source>
</evidence>
<organism evidence="2 3">
    <name type="scientific">Aspergillus violaceofuscus (strain CBS 115571)</name>
    <dbReference type="NCBI Taxonomy" id="1450538"/>
    <lineage>
        <taxon>Eukaryota</taxon>
        <taxon>Fungi</taxon>
        <taxon>Dikarya</taxon>
        <taxon>Ascomycota</taxon>
        <taxon>Pezizomycotina</taxon>
        <taxon>Eurotiomycetes</taxon>
        <taxon>Eurotiomycetidae</taxon>
        <taxon>Eurotiales</taxon>
        <taxon>Aspergillaceae</taxon>
        <taxon>Aspergillus</taxon>
    </lineage>
</organism>
<accession>A0A2V5HFE1</accession>
<keyword evidence="3" id="KW-1185">Reference proteome</keyword>
<dbReference type="EMBL" id="KZ825124">
    <property type="protein sequence ID" value="PYI20544.1"/>
    <property type="molecule type" value="Genomic_DNA"/>
</dbReference>
<reference evidence="2 3" key="1">
    <citation type="submission" date="2018-02" db="EMBL/GenBank/DDBJ databases">
        <title>The genomes of Aspergillus section Nigri reveals drivers in fungal speciation.</title>
        <authorList>
            <consortium name="DOE Joint Genome Institute"/>
            <person name="Vesth T.C."/>
            <person name="Nybo J."/>
            <person name="Theobald S."/>
            <person name="Brandl J."/>
            <person name="Frisvad J.C."/>
            <person name="Nielsen K.F."/>
            <person name="Lyhne E.K."/>
            <person name="Kogle M.E."/>
            <person name="Kuo A."/>
            <person name="Riley R."/>
            <person name="Clum A."/>
            <person name="Nolan M."/>
            <person name="Lipzen A."/>
            <person name="Salamov A."/>
            <person name="Henrissat B."/>
            <person name="Wiebenga A."/>
            <person name="De vries R.P."/>
            <person name="Grigoriev I.V."/>
            <person name="Mortensen U.H."/>
            <person name="Andersen M.R."/>
            <person name="Baker S.E."/>
        </authorList>
    </citation>
    <scope>NUCLEOTIDE SEQUENCE [LARGE SCALE GENOMIC DNA]</scope>
    <source>
        <strain evidence="2 3">CBS 115571</strain>
    </source>
</reference>
<dbReference type="Proteomes" id="UP000249829">
    <property type="component" value="Unassembled WGS sequence"/>
</dbReference>
<gene>
    <name evidence="2" type="ORF">BO99DRAFT_107440</name>
</gene>
<proteinExistence type="predicted"/>
<protein>
    <submittedName>
        <fullName evidence="2">Uncharacterized protein</fullName>
    </submittedName>
</protein>
<feature type="transmembrane region" description="Helical" evidence="1">
    <location>
        <begin position="106"/>
        <end position="127"/>
    </location>
</feature>